<evidence type="ECO:0000313" key="3">
    <source>
        <dbReference type="Proteomes" id="UP001314229"/>
    </source>
</evidence>
<keyword evidence="3" id="KW-1185">Reference proteome</keyword>
<sequence>MAYQQPTQVVMQTTNYQYTSAWSTGLCDCCSDMSTCCCALFCFPCMQCQTANDNGWCCCLPLLDVCCVVSCLLRSSIREKHGIHGGCCDDCCELLWCYPCVWCQMNREQKIRARQPAMASVVTTQVIRA</sequence>
<dbReference type="NCBIfam" id="TIGR01571">
    <property type="entry name" value="A_thal_Cys_rich"/>
    <property type="match status" value="1"/>
</dbReference>
<organism evidence="2 3">
    <name type="scientific">Scomber scombrus</name>
    <name type="common">Atlantic mackerel</name>
    <name type="synonym">Scomber vernalis</name>
    <dbReference type="NCBI Taxonomy" id="13677"/>
    <lineage>
        <taxon>Eukaryota</taxon>
        <taxon>Metazoa</taxon>
        <taxon>Chordata</taxon>
        <taxon>Craniata</taxon>
        <taxon>Vertebrata</taxon>
        <taxon>Euteleostomi</taxon>
        <taxon>Actinopterygii</taxon>
        <taxon>Neopterygii</taxon>
        <taxon>Teleostei</taxon>
        <taxon>Neoteleostei</taxon>
        <taxon>Acanthomorphata</taxon>
        <taxon>Pelagiaria</taxon>
        <taxon>Scombriformes</taxon>
        <taxon>Scombridae</taxon>
        <taxon>Scomber</taxon>
    </lineage>
</organism>
<dbReference type="InterPro" id="IPR006461">
    <property type="entry name" value="PLAC_motif_containing"/>
</dbReference>
<protein>
    <submittedName>
        <fullName evidence="2">Cornifelin-like</fullName>
    </submittedName>
</protein>
<dbReference type="Proteomes" id="UP001314229">
    <property type="component" value="Unassembled WGS sequence"/>
</dbReference>
<evidence type="ECO:0000256" key="1">
    <source>
        <dbReference type="ARBA" id="ARBA00009024"/>
    </source>
</evidence>
<dbReference type="AlphaFoldDB" id="A0AAV1N1T1"/>
<evidence type="ECO:0000313" key="2">
    <source>
        <dbReference type="EMBL" id="CAK6952900.1"/>
    </source>
</evidence>
<comment type="similarity">
    <text evidence="1">Belongs to the cornifelin family.</text>
</comment>
<dbReference type="EMBL" id="CAWUFR010000011">
    <property type="protein sequence ID" value="CAK6952900.1"/>
    <property type="molecule type" value="Genomic_DNA"/>
</dbReference>
<dbReference type="Pfam" id="PF04749">
    <property type="entry name" value="PLAC8"/>
    <property type="match status" value="1"/>
</dbReference>
<comment type="caution">
    <text evidence="2">The sequence shown here is derived from an EMBL/GenBank/DDBJ whole genome shotgun (WGS) entry which is preliminary data.</text>
</comment>
<accession>A0AAV1N1T1</accession>
<dbReference type="PANTHER" id="PTHR15907">
    <property type="entry name" value="DUF614 FAMILY PROTEIN-RELATED"/>
    <property type="match status" value="1"/>
</dbReference>
<reference evidence="2 3" key="1">
    <citation type="submission" date="2024-01" db="EMBL/GenBank/DDBJ databases">
        <authorList>
            <person name="Alioto T."/>
            <person name="Alioto T."/>
            <person name="Gomez Garrido J."/>
        </authorList>
    </citation>
    <scope>NUCLEOTIDE SEQUENCE [LARGE SCALE GENOMIC DNA]</scope>
</reference>
<proteinExistence type="inferred from homology"/>
<gene>
    <name evidence="2" type="ORF">FSCOSCO3_A037038</name>
</gene>
<name>A0AAV1N1T1_SCOSC</name>